<evidence type="ECO:0000256" key="5">
    <source>
        <dbReference type="ARBA" id="ARBA00023014"/>
    </source>
</evidence>
<keyword evidence="3" id="KW-0479">Metal-binding</keyword>
<gene>
    <name evidence="6" type="ORF">CLOSAC_05240</name>
</gene>
<keyword evidence="4" id="KW-0408">Iron</keyword>
<dbReference type="EMBL" id="LZYZ01000001">
    <property type="protein sequence ID" value="OOM16253.1"/>
    <property type="molecule type" value="Genomic_DNA"/>
</dbReference>
<dbReference type="GO" id="GO:0005829">
    <property type="term" value="C:cytosol"/>
    <property type="evidence" value="ECO:0007669"/>
    <property type="project" value="TreeGrafter"/>
</dbReference>
<comment type="cofactor">
    <cofactor evidence="1">
        <name>[4Fe-4S] cluster</name>
        <dbReference type="ChEBI" id="CHEBI:49883"/>
    </cofactor>
</comment>
<dbReference type="InterPro" id="IPR058240">
    <property type="entry name" value="rSAM_sf"/>
</dbReference>
<dbReference type="SUPFAM" id="SSF102114">
    <property type="entry name" value="Radical SAM enzymes"/>
    <property type="match status" value="1"/>
</dbReference>
<evidence type="ECO:0000256" key="3">
    <source>
        <dbReference type="ARBA" id="ARBA00022723"/>
    </source>
</evidence>
<dbReference type="InterPro" id="IPR051198">
    <property type="entry name" value="BchE-like"/>
</dbReference>
<dbReference type="GO" id="GO:0046872">
    <property type="term" value="F:metal ion binding"/>
    <property type="evidence" value="ECO:0007669"/>
    <property type="project" value="UniProtKB-KW"/>
</dbReference>
<keyword evidence="5" id="KW-0411">Iron-sulfur</keyword>
<comment type="caution">
    <text evidence="6">The sequence shown here is derived from an EMBL/GenBank/DDBJ whole genome shotgun (WGS) entry which is preliminary data.</text>
</comment>
<sequence length="267" mass="30113">MVKILKEGNCVTMGFGLESADNGILKSMRKGITIEQIEKALKLFYDSGIAIQGGFIFGDIEETLETATNTINWWKEHPQYGISLNFITTYPGTGLYKYACKNGIIKDEVQFIKDGCPTINVSKMSSEERAWLAEQIVMLPQSELKKPKNIEEVKINYSNARVSFKGECLSCGSENNWNDVRFFTRNVLTCSECGRKHKIPIFDMIIEAIDASIDLLLNKHGKIAFWGINDYFSDLSKHLKEASNSNIYYVDISKMKQGSKLSGKIIC</sequence>
<accession>A0A1S8NIQ8</accession>
<dbReference type="AlphaFoldDB" id="A0A1S8NIQ8"/>
<name>A0A1S8NIQ8_CLOSA</name>
<evidence type="ECO:0000256" key="4">
    <source>
        <dbReference type="ARBA" id="ARBA00023004"/>
    </source>
</evidence>
<proteinExistence type="predicted"/>
<evidence type="ECO:0000313" key="7">
    <source>
        <dbReference type="Proteomes" id="UP000191154"/>
    </source>
</evidence>
<keyword evidence="2" id="KW-0949">S-adenosyl-L-methionine</keyword>
<evidence type="ECO:0000313" key="6">
    <source>
        <dbReference type="EMBL" id="OOM16253.1"/>
    </source>
</evidence>
<organism evidence="6 7">
    <name type="scientific">Clostridium saccharobutylicum</name>
    <dbReference type="NCBI Taxonomy" id="169679"/>
    <lineage>
        <taxon>Bacteria</taxon>
        <taxon>Bacillati</taxon>
        <taxon>Bacillota</taxon>
        <taxon>Clostridia</taxon>
        <taxon>Eubacteriales</taxon>
        <taxon>Clostridiaceae</taxon>
        <taxon>Clostridium</taxon>
    </lineage>
</organism>
<evidence type="ECO:0000256" key="2">
    <source>
        <dbReference type="ARBA" id="ARBA00022691"/>
    </source>
</evidence>
<dbReference type="Gene3D" id="3.30.750.200">
    <property type="match status" value="1"/>
</dbReference>
<dbReference type="GO" id="GO:0003824">
    <property type="term" value="F:catalytic activity"/>
    <property type="evidence" value="ECO:0007669"/>
    <property type="project" value="InterPro"/>
</dbReference>
<evidence type="ECO:0000256" key="1">
    <source>
        <dbReference type="ARBA" id="ARBA00001966"/>
    </source>
</evidence>
<dbReference type="PANTHER" id="PTHR43409:SF16">
    <property type="entry name" value="SLR0320 PROTEIN"/>
    <property type="match status" value="1"/>
</dbReference>
<dbReference type="GO" id="GO:0051536">
    <property type="term" value="F:iron-sulfur cluster binding"/>
    <property type="evidence" value="ECO:0007669"/>
    <property type="project" value="UniProtKB-KW"/>
</dbReference>
<dbReference type="RefSeq" id="WP_077863987.1">
    <property type="nucleotide sequence ID" value="NZ_LZYZ01000001.1"/>
</dbReference>
<protein>
    <submittedName>
        <fullName evidence="6">Radical SAM superfamily protein</fullName>
    </submittedName>
</protein>
<dbReference type="PANTHER" id="PTHR43409">
    <property type="entry name" value="ANAEROBIC MAGNESIUM-PROTOPORPHYRIN IX MONOMETHYL ESTER CYCLASE-RELATED"/>
    <property type="match status" value="1"/>
</dbReference>
<reference evidence="6 7" key="1">
    <citation type="submission" date="2016-05" db="EMBL/GenBank/DDBJ databases">
        <title>Microbial solvent formation.</title>
        <authorList>
            <person name="Poehlein A."/>
            <person name="Montoya Solano J.D."/>
            <person name="Flitsch S."/>
            <person name="Krabben P."/>
            <person name="Duerre P."/>
            <person name="Daniel R."/>
        </authorList>
    </citation>
    <scope>NUCLEOTIDE SEQUENCE [LARGE SCALE GENOMIC DNA]</scope>
    <source>
        <strain evidence="6 7">L1-8</strain>
    </source>
</reference>
<dbReference type="Proteomes" id="UP000191154">
    <property type="component" value="Unassembled WGS sequence"/>
</dbReference>